<dbReference type="Proteomes" id="UP001595616">
    <property type="component" value="Unassembled WGS sequence"/>
</dbReference>
<protein>
    <submittedName>
        <fullName evidence="1">Uncharacterized protein</fullName>
    </submittedName>
</protein>
<comment type="caution">
    <text evidence="1">The sequence shown here is derived from an EMBL/GenBank/DDBJ whole genome shotgun (WGS) entry which is preliminary data.</text>
</comment>
<evidence type="ECO:0000313" key="1">
    <source>
        <dbReference type="EMBL" id="MFC3811273.1"/>
    </source>
</evidence>
<sequence length="93" mass="10542">MEAQLSYDLEKYSSQSQVFRCFTAVNSQSNFYVANTFNGSVNIEPGNSSYNLASNGGADFYVAKYNSNLNKLRVSRRRKEILGEVKRKQISKI</sequence>
<gene>
    <name evidence="1" type="ORF">ACFOOI_11475</name>
</gene>
<accession>A0ABV7YZ87</accession>
<keyword evidence="2" id="KW-1185">Reference proteome</keyword>
<name>A0ABV7YZ87_9BACT</name>
<proteinExistence type="predicted"/>
<dbReference type="EMBL" id="JBHRYQ010000001">
    <property type="protein sequence ID" value="MFC3811273.1"/>
    <property type="molecule type" value="Genomic_DNA"/>
</dbReference>
<organism evidence="1 2">
    <name type="scientific">Lacihabitans lacunae</name>
    <dbReference type="NCBI Taxonomy" id="1028214"/>
    <lineage>
        <taxon>Bacteria</taxon>
        <taxon>Pseudomonadati</taxon>
        <taxon>Bacteroidota</taxon>
        <taxon>Cytophagia</taxon>
        <taxon>Cytophagales</taxon>
        <taxon>Leadbetterellaceae</taxon>
        <taxon>Lacihabitans</taxon>
    </lineage>
</organism>
<dbReference type="RefSeq" id="WP_379838114.1">
    <property type="nucleotide sequence ID" value="NZ_JBHRYQ010000001.1"/>
</dbReference>
<evidence type="ECO:0000313" key="2">
    <source>
        <dbReference type="Proteomes" id="UP001595616"/>
    </source>
</evidence>
<reference evidence="2" key="1">
    <citation type="journal article" date="2019" name="Int. J. Syst. Evol. Microbiol.">
        <title>The Global Catalogue of Microorganisms (GCM) 10K type strain sequencing project: providing services to taxonomists for standard genome sequencing and annotation.</title>
        <authorList>
            <consortium name="The Broad Institute Genomics Platform"/>
            <consortium name="The Broad Institute Genome Sequencing Center for Infectious Disease"/>
            <person name="Wu L."/>
            <person name="Ma J."/>
        </authorList>
    </citation>
    <scope>NUCLEOTIDE SEQUENCE [LARGE SCALE GENOMIC DNA]</scope>
    <source>
        <strain evidence="2">CECT 7956</strain>
    </source>
</reference>